<dbReference type="GO" id="GO:0003723">
    <property type="term" value="F:RNA binding"/>
    <property type="evidence" value="ECO:0007669"/>
    <property type="project" value="UniProtKB-KW"/>
</dbReference>
<dbReference type="GO" id="GO:0006364">
    <property type="term" value="P:rRNA processing"/>
    <property type="evidence" value="ECO:0007669"/>
    <property type="project" value="TreeGrafter"/>
</dbReference>
<feature type="compositionally biased region" description="Basic and acidic residues" evidence="2">
    <location>
        <begin position="1189"/>
        <end position="1198"/>
    </location>
</feature>
<gene>
    <name evidence="6" type="ORF">TVY486_1012760</name>
</gene>
<dbReference type="InterPro" id="IPR035370">
    <property type="entry name" value="Nrap_D5"/>
</dbReference>
<feature type="compositionally biased region" description="Basic and acidic residues" evidence="2">
    <location>
        <begin position="715"/>
        <end position="732"/>
    </location>
</feature>
<dbReference type="AlphaFoldDB" id="G0U471"/>
<evidence type="ECO:0000256" key="2">
    <source>
        <dbReference type="SAM" id="MobiDB-lite"/>
    </source>
</evidence>
<evidence type="ECO:0000259" key="3">
    <source>
        <dbReference type="Pfam" id="PF17404"/>
    </source>
</evidence>
<dbReference type="Pfam" id="PF17404">
    <property type="entry name" value="Nrap_D3"/>
    <property type="match status" value="1"/>
</dbReference>
<dbReference type="InterPro" id="IPR005554">
    <property type="entry name" value="NOL6/Upt22"/>
</dbReference>
<organism evidence="6">
    <name type="scientific">Trypanosoma vivax (strain Y486)</name>
    <dbReference type="NCBI Taxonomy" id="1055687"/>
    <lineage>
        <taxon>Eukaryota</taxon>
        <taxon>Discoba</taxon>
        <taxon>Euglenozoa</taxon>
        <taxon>Kinetoplastea</taxon>
        <taxon>Metakinetoplastina</taxon>
        <taxon>Trypanosomatida</taxon>
        <taxon>Trypanosomatidae</taxon>
        <taxon>Trypanosoma</taxon>
        <taxon>Duttonella</taxon>
    </lineage>
</organism>
<accession>G0U471</accession>
<evidence type="ECO:0000259" key="4">
    <source>
        <dbReference type="Pfam" id="PF17405"/>
    </source>
</evidence>
<dbReference type="GO" id="GO:0006409">
    <property type="term" value="P:tRNA export from nucleus"/>
    <property type="evidence" value="ECO:0007669"/>
    <property type="project" value="TreeGrafter"/>
</dbReference>
<evidence type="ECO:0000259" key="5">
    <source>
        <dbReference type="Pfam" id="PF17406"/>
    </source>
</evidence>
<dbReference type="InterPro" id="IPR035368">
    <property type="entry name" value="Nrap_D3"/>
</dbReference>
<dbReference type="GO" id="GO:0034456">
    <property type="term" value="C:UTP-C complex"/>
    <property type="evidence" value="ECO:0007669"/>
    <property type="project" value="TreeGrafter"/>
</dbReference>
<dbReference type="GO" id="GO:0032545">
    <property type="term" value="C:CURI complex"/>
    <property type="evidence" value="ECO:0007669"/>
    <property type="project" value="TreeGrafter"/>
</dbReference>
<name>G0U471_TRYVY</name>
<feature type="domain" description="Nrap protein" evidence="4">
    <location>
        <begin position="609"/>
        <end position="792"/>
    </location>
</feature>
<dbReference type="PANTHER" id="PTHR17972">
    <property type="entry name" value="NUCLEOLAR RNA-ASSOCIATED PROTEIN"/>
    <property type="match status" value="1"/>
</dbReference>
<keyword evidence="1" id="KW-0694">RNA-binding</keyword>
<dbReference type="OMA" id="IYRCVLW"/>
<dbReference type="GO" id="GO:0032040">
    <property type="term" value="C:small-subunit processome"/>
    <property type="evidence" value="ECO:0007669"/>
    <property type="project" value="TreeGrafter"/>
</dbReference>
<reference evidence="6" key="1">
    <citation type="journal article" date="2012" name="Proc. Natl. Acad. Sci. U.S.A.">
        <title>Antigenic diversity is generated by distinct evolutionary mechanisms in African trypanosome species.</title>
        <authorList>
            <person name="Jackson A.P."/>
            <person name="Berry A."/>
            <person name="Aslett M."/>
            <person name="Allison H.C."/>
            <person name="Burton P."/>
            <person name="Vavrova-Anderson J."/>
            <person name="Brown R."/>
            <person name="Browne H."/>
            <person name="Corton N."/>
            <person name="Hauser H."/>
            <person name="Gamble J."/>
            <person name="Gilderthorp R."/>
            <person name="Marcello L."/>
            <person name="McQuillan J."/>
            <person name="Otto T.D."/>
            <person name="Quail M.A."/>
            <person name="Sanders M.J."/>
            <person name="van Tonder A."/>
            <person name="Ginger M.L."/>
            <person name="Field M.C."/>
            <person name="Barry J.D."/>
            <person name="Hertz-Fowler C."/>
            <person name="Berriman M."/>
        </authorList>
    </citation>
    <scope>NUCLEOTIDE SEQUENCE</scope>
    <source>
        <strain evidence="6">Y486</strain>
    </source>
</reference>
<proteinExistence type="inferred from homology"/>
<dbReference type="EMBL" id="HE573026">
    <property type="protein sequence ID" value="CCC52233.1"/>
    <property type="molecule type" value="Genomic_DNA"/>
</dbReference>
<dbReference type="PANTHER" id="PTHR17972:SF0">
    <property type="entry name" value="NUCLEOLAR PROTEIN 6"/>
    <property type="match status" value="1"/>
</dbReference>
<protein>
    <recommendedName>
        <fullName evidence="7">Nrap protein domain-containing protein</fullName>
    </recommendedName>
</protein>
<feature type="domain" description="Nrap protein" evidence="5">
    <location>
        <begin position="819"/>
        <end position="951"/>
    </location>
</feature>
<dbReference type="InterPro" id="IPR035369">
    <property type="entry name" value="Nrap_D4"/>
</dbReference>
<evidence type="ECO:0000256" key="1">
    <source>
        <dbReference type="RuleBase" id="RU364032"/>
    </source>
</evidence>
<dbReference type="Pfam" id="PF17405">
    <property type="entry name" value="Nrap_D4"/>
    <property type="match status" value="1"/>
</dbReference>
<sequence>MHLTPYHIQWSGALIQLVELRLRQLHACLKEFYQQHNYHLPLHHSATGDNDGQSQESDGFIRVVGSFLLRTCVHSTPFREAQLQNGVGADLSLTIPEEVCSYKDIEGGLYLARRHEFLLKVEKFVKKYNRQQINSGSGEAIDTLKQTGALSMDGATRSKGSRHDSVEWDVRRVPFGDYWGNAEKFILRVIFLKARSTKRREMFHIDIHFQPAALTGRIASATAIRKRPLYSHLVLEDAFMTSYLRKFHDLFSRSHSLQRAAVFLNCWAHHAGLMARTSGHPEGMSGFHILAIIMHLVKEGVVLPNMSDENVVRSVWVFLSRCATAAEASTNNRAGHNSKDESILNNEDAVDGNRKRQVMELYLAGESINLFFRISTEFFQNVIKSAVDEAIRQQRVSEALENIPFMPLQIRMDVCLIVSGLSTYFPEVDHATIAKGNSGAYATLEGRIHQLHAMVREALGVRASFVTVWRHDHDQVRIAVQLASEAEGRSRLTRGPAIECVDAVARFNEFWGSEMASTRQFPDGGIYRCVLWKFDEDYGTNTTLPLPATTVLRHVLQFALERHASPSVRVSVLLGGLEGVLAEHIGAEWRDAAPIMQNSLAQACRDVESMVAGISRTSLPCKITALDIISTSERCTAVFPIRPHLALTHSSDDLTQPWFSGLSIAATIEPVHGVLTIDDRNKIPDTVEAIATMKGAICAQLAKVLRNQYSCVNEDDSKNDGKGERGEREKLKPPGKKNVSGAEEDISSGDFKIVTSCTNHSVDIIYKGYLFRLYVAHYREVSLLRALQREAEAAVIEQKLFWSTRHAKFLRSVAFGHLSYTVATRLASRWISSMMLYEFVLPEAVELLVANAYLGPNPPKTPAVGFLRFLQLLVTHDWSSPLVLPYSVESTAQENAARLVRRAGENQGMFICTPYAPLESPFTVQTPRPMIMHRVVQLAKAALVLLLEVMRGKNSNSSTEGSIFIVNPAAFDFKMALHPSLLLQPDRLVTPPCRDSVHVPRGSYNDESGGGSMTLTLQDIHSSSTTLPPPPHIWRLDELGEEKRRIYLTELIEREPAAHIVRTVRAATKDRCMVFYDYLAPHSISVISITTSPTRELCQQLHDDILRISGGALMPATLKQGANRGLGERRGQEAQTKARTEKMGTFSLMGSASGTDAVAASVAALSGRRGVHKRQAGSESGCKGRRKRLRDERVEIKRKVVSSIERASKRPNNRRSPAPDGH</sequence>
<feature type="region of interest" description="Disordered" evidence="2">
    <location>
        <begin position="1167"/>
        <end position="1222"/>
    </location>
</feature>
<comment type="subcellular location">
    <subcellularLocation>
        <location evidence="1">Nucleus</location>
        <location evidence="1">Nucleolus</location>
    </subcellularLocation>
</comment>
<evidence type="ECO:0000313" key="6">
    <source>
        <dbReference type="EMBL" id="CCC52233.1"/>
    </source>
</evidence>
<feature type="domain" description="Nrap protein" evidence="3">
    <location>
        <begin position="447"/>
        <end position="564"/>
    </location>
</feature>
<dbReference type="VEuPathDB" id="TriTrypDB:TvY486_1012760"/>
<feature type="region of interest" description="Disordered" evidence="2">
    <location>
        <begin position="714"/>
        <end position="743"/>
    </location>
</feature>
<dbReference type="Gene3D" id="1.10.1410.10">
    <property type="match status" value="1"/>
</dbReference>
<dbReference type="Pfam" id="PF17406">
    <property type="entry name" value="Nrap_D5"/>
    <property type="match status" value="1"/>
</dbReference>
<comment type="similarity">
    <text evidence="1">Belongs to the NRAP family.</text>
</comment>
<evidence type="ECO:0008006" key="7">
    <source>
        <dbReference type="Google" id="ProtNLM"/>
    </source>
</evidence>
<keyword evidence="1" id="KW-0539">Nucleus</keyword>